<organism evidence="2 3">
    <name type="scientific">Tessaracoccus aquimaris</name>
    <dbReference type="NCBI Taxonomy" id="1332264"/>
    <lineage>
        <taxon>Bacteria</taxon>
        <taxon>Bacillati</taxon>
        <taxon>Actinomycetota</taxon>
        <taxon>Actinomycetes</taxon>
        <taxon>Propionibacteriales</taxon>
        <taxon>Propionibacteriaceae</taxon>
        <taxon>Tessaracoccus</taxon>
    </lineage>
</organism>
<dbReference type="EMBL" id="CP019606">
    <property type="protein sequence ID" value="AQP47967.1"/>
    <property type="molecule type" value="Genomic_DNA"/>
</dbReference>
<keyword evidence="3" id="KW-1185">Reference proteome</keyword>
<evidence type="ECO:0000313" key="2">
    <source>
        <dbReference type="EMBL" id="AQP47967.1"/>
    </source>
</evidence>
<name>A0A1Q2CPB8_9ACTN</name>
<dbReference type="Pfam" id="PF02541">
    <property type="entry name" value="Ppx-GppA"/>
    <property type="match status" value="1"/>
</dbReference>
<evidence type="ECO:0000259" key="1">
    <source>
        <dbReference type="Pfam" id="PF02541"/>
    </source>
</evidence>
<dbReference type="Gene3D" id="3.30.420.40">
    <property type="match status" value="1"/>
</dbReference>
<gene>
    <name evidence="2" type="ORF">BW730_11190</name>
</gene>
<dbReference type="Proteomes" id="UP000188145">
    <property type="component" value="Chromosome"/>
</dbReference>
<dbReference type="AlphaFoldDB" id="A0A1Q2CPB8"/>
<dbReference type="Gene3D" id="3.30.420.150">
    <property type="entry name" value="Exopolyphosphatase. Domain 2"/>
    <property type="match status" value="1"/>
</dbReference>
<protein>
    <recommendedName>
        <fullName evidence="1">Ppx/GppA phosphatase N-terminal domain-containing protein</fullName>
    </recommendedName>
</protein>
<accession>A0A1Q2CPB8</accession>
<reference evidence="3" key="1">
    <citation type="submission" date="2017-02" db="EMBL/GenBank/DDBJ databases">
        <title>Tessaracoccus aquaemaris sp. nov., isolated from the intestine of a Korean rockfish, Sebastes schlegelii, in a marine aquaculture pond.</title>
        <authorList>
            <person name="Tak E.J."/>
            <person name="Bae J.-W."/>
        </authorList>
    </citation>
    <scope>NUCLEOTIDE SEQUENCE [LARGE SCALE GENOMIC DNA]</scope>
    <source>
        <strain evidence="3">NSG39</strain>
    </source>
</reference>
<dbReference type="KEGG" id="tes:BW730_11190"/>
<evidence type="ECO:0000313" key="3">
    <source>
        <dbReference type="Proteomes" id="UP000188145"/>
    </source>
</evidence>
<dbReference type="InterPro" id="IPR050273">
    <property type="entry name" value="GppA/Ppx_hydrolase"/>
</dbReference>
<dbReference type="SUPFAM" id="SSF53067">
    <property type="entry name" value="Actin-like ATPase domain"/>
    <property type="match status" value="2"/>
</dbReference>
<dbReference type="InterPro" id="IPR003695">
    <property type="entry name" value="Ppx_GppA_N"/>
</dbReference>
<dbReference type="GO" id="GO:0016462">
    <property type="term" value="F:pyrophosphatase activity"/>
    <property type="evidence" value="ECO:0007669"/>
    <property type="project" value="TreeGrafter"/>
</dbReference>
<dbReference type="InterPro" id="IPR043129">
    <property type="entry name" value="ATPase_NBD"/>
</dbReference>
<proteinExistence type="predicted"/>
<dbReference type="PANTHER" id="PTHR30005">
    <property type="entry name" value="EXOPOLYPHOSPHATASE"/>
    <property type="match status" value="1"/>
</dbReference>
<dbReference type="PANTHER" id="PTHR30005:SF13">
    <property type="entry name" value="EXOPOLYPHOSPHATASE 2"/>
    <property type="match status" value="1"/>
</dbReference>
<sequence>MRRRHGRGHTVSRTVAAVDCGTNSVRLLVLERHGDGEVEELTRQTRLARLGQGVDATGEFHPEALERTFAVLDEYADLIAEHGVDDVRFVATSAARDVSNRDVFESGVRDRLGVGVDVISGDEEARLSSAGVLSGVTSPRPTLIFDIGGGSTELVVVGSDERIVSAISLDIGAVRIKERFLPTEPPTPAETSAARAFVNAQLDASGTDFAAVASSIGVAGTVTSVAADHLNLATYSRDAVHGTILTLAAIDEANLRWLEQTTEQIAANPLLPPLRAAVIGAGSMILAEIVRRLPARKIIVSESDILDGIAQELLAR</sequence>
<feature type="domain" description="Ppx/GppA phosphatase N-terminal" evidence="1">
    <location>
        <begin position="31"/>
        <end position="311"/>
    </location>
</feature>
<dbReference type="STRING" id="1332264.BW730_11190"/>